<dbReference type="EMBL" id="JADKNH010000014">
    <property type="protein sequence ID" value="MBF4695304.1"/>
    <property type="molecule type" value="Genomic_DNA"/>
</dbReference>
<feature type="transmembrane region" description="Helical" evidence="1">
    <location>
        <begin position="6"/>
        <end position="25"/>
    </location>
</feature>
<comment type="caution">
    <text evidence="2">The sequence shown here is derived from an EMBL/GenBank/DDBJ whole genome shotgun (WGS) entry which is preliminary data.</text>
</comment>
<feature type="transmembrane region" description="Helical" evidence="1">
    <location>
        <begin position="84"/>
        <end position="102"/>
    </location>
</feature>
<evidence type="ECO:0008006" key="4">
    <source>
        <dbReference type="Google" id="ProtNLM"/>
    </source>
</evidence>
<keyword evidence="3" id="KW-1185">Reference proteome</keyword>
<keyword evidence="1" id="KW-1133">Transmembrane helix</keyword>
<protein>
    <recommendedName>
        <fullName evidence="4">Cytochrome b561 domain-containing protein</fullName>
    </recommendedName>
</protein>
<sequence>MRELGEFLGTMIIISYGLALLSFLLKWLNKNFSKQINQMEWLKNRFPKVMKFFVKNHRFFGFAAVLFILLHFGIQFSLYGVSPTGALAAGLMILQVVVGLYGHKRARRSKLWLWMHRMIAVVIGIAILIHIN</sequence>
<dbReference type="Proteomes" id="UP000614200">
    <property type="component" value="Unassembled WGS sequence"/>
</dbReference>
<feature type="transmembrane region" description="Helical" evidence="1">
    <location>
        <begin position="59"/>
        <end position="78"/>
    </location>
</feature>
<gene>
    <name evidence="2" type="ORF">ISU02_19600</name>
</gene>
<feature type="transmembrane region" description="Helical" evidence="1">
    <location>
        <begin position="114"/>
        <end position="131"/>
    </location>
</feature>
<organism evidence="2 3">
    <name type="scientific">Fusibacter ferrireducens</name>
    <dbReference type="NCBI Taxonomy" id="2785058"/>
    <lineage>
        <taxon>Bacteria</taxon>
        <taxon>Bacillati</taxon>
        <taxon>Bacillota</taxon>
        <taxon>Clostridia</taxon>
        <taxon>Eubacteriales</taxon>
        <taxon>Eubacteriales Family XII. Incertae Sedis</taxon>
        <taxon>Fusibacter</taxon>
    </lineage>
</organism>
<name>A0ABR9ZXV7_9FIRM</name>
<evidence type="ECO:0000313" key="2">
    <source>
        <dbReference type="EMBL" id="MBF4695304.1"/>
    </source>
</evidence>
<keyword evidence="1" id="KW-0472">Membrane</keyword>
<evidence type="ECO:0000256" key="1">
    <source>
        <dbReference type="SAM" id="Phobius"/>
    </source>
</evidence>
<evidence type="ECO:0000313" key="3">
    <source>
        <dbReference type="Proteomes" id="UP000614200"/>
    </source>
</evidence>
<dbReference type="RefSeq" id="WP_194703540.1">
    <property type="nucleotide sequence ID" value="NZ_JADKNH010000014.1"/>
</dbReference>
<reference evidence="2 3" key="1">
    <citation type="submission" date="2020-11" db="EMBL/GenBank/DDBJ databases">
        <title>Fusibacter basophilias sp. nov.</title>
        <authorList>
            <person name="Qiu D."/>
        </authorList>
    </citation>
    <scope>NUCLEOTIDE SEQUENCE [LARGE SCALE GENOMIC DNA]</scope>
    <source>
        <strain evidence="2 3">Q10-2</strain>
    </source>
</reference>
<accession>A0ABR9ZXV7</accession>
<keyword evidence="1" id="KW-0812">Transmembrane</keyword>
<proteinExistence type="predicted"/>